<keyword evidence="3" id="KW-0346">Stress response</keyword>
<dbReference type="SUPFAM" id="SSF52317">
    <property type="entry name" value="Class I glutamine amidotransferase-like"/>
    <property type="match status" value="1"/>
</dbReference>
<sequence>MSPSAKSVVIGITSFCGPFYSDGANTGLFVIEAMHPFNVYRKQGYDVTFVSENGKYGFDDHSLAADFLSGQDKADYENADSEFQKALHATKPAADVSGKDYDIFFAAAGHGTLYDFPTASGLQRIAAEVYAHGGVVAAVCHGPVIFANLRELANGSAQGPLLAAGKSITGFTDIGEEVLGVMDKMRAEKLPTVEDIAKDVGAKYLAPIGPWDDYSITDGRLVTGVNPASAGSTATRSINALEQSQ</sequence>
<comment type="similarity">
    <text evidence="5">Belongs to the peptidase C56 family. HSP31-like subfamily.</text>
</comment>
<protein>
    <recommendedName>
        <fullName evidence="2">D-lactate dehydratase</fullName>
        <ecNumber evidence="2">4.2.1.130</ecNumber>
    </recommendedName>
</protein>
<comment type="catalytic activity">
    <reaction evidence="6">
        <text>methylglyoxal + H2O = (R)-lactate + H(+)</text>
        <dbReference type="Rhea" id="RHEA:27754"/>
        <dbReference type="ChEBI" id="CHEBI:15377"/>
        <dbReference type="ChEBI" id="CHEBI:15378"/>
        <dbReference type="ChEBI" id="CHEBI:16004"/>
        <dbReference type="ChEBI" id="CHEBI:17158"/>
        <dbReference type="EC" id="4.2.1.130"/>
    </reaction>
</comment>
<name>A0AAV5RSJ5_MAUHU</name>
<comment type="caution">
    <text evidence="9">The sequence shown here is derived from an EMBL/GenBank/DDBJ whole genome shotgun (WGS) entry which is preliminary data.</text>
</comment>
<evidence type="ECO:0000259" key="8">
    <source>
        <dbReference type="Pfam" id="PF01965"/>
    </source>
</evidence>
<dbReference type="GO" id="GO:0019172">
    <property type="term" value="F:glyoxalase III activity"/>
    <property type="evidence" value="ECO:0007669"/>
    <property type="project" value="UniProtKB-EC"/>
</dbReference>
<evidence type="ECO:0000256" key="5">
    <source>
        <dbReference type="ARBA" id="ARBA00038493"/>
    </source>
</evidence>
<dbReference type="GO" id="GO:0031669">
    <property type="term" value="P:cellular response to nutrient levels"/>
    <property type="evidence" value="ECO:0007669"/>
    <property type="project" value="UniProtKB-ARBA"/>
</dbReference>
<feature type="domain" description="DJ-1/PfpI" evidence="8">
    <location>
        <begin position="31"/>
        <end position="150"/>
    </location>
</feature>
<evidence type="ECO:0000256" key="4">
    <source>
        <dbReference type="ARBA" id="ARBA00023239"/>
    </source>
</evidence>
<dbReference type="Gene3D" id="3.40.50.880">
    <property type="match status" value="1"/>
</dbReference>
<dbReference type="GO" id="GO:0019243">
    <property type="term" value="P:methylglyoxal catabolic process to D-lactate via S-lactoyl-glutathione"/>
    <property type="evidence" value="ECO:0007669"/>
    <property type="project" value="TreeGrafter"/>
</dbReference>
<dbReference type="InterPro" id="IPR002818">
    <property type="entry name" value="DJ-1/PfpI"/>
</dbReference>
<dbReference type="EMBL" id="BTGD01000001">
    <property type="protein sequence ID" value="GMM53621.1"/>
    <property type="molecule type" value="Genomic_DNA"/>
</dbReference>
<evidence type="ECO:0000313" key="10">
    <source>
        <dbReference type="Proteomes" id="UP001377567"/>
    </source>
</evidence>
<dbReference type="FunFam" id="3.40.50.880:FF:000051">
    <property type="entry name" value="Glutathione-independent glyoxalase HSP31"/>
    <property type="match status" value="1"/>
</dbReference>
<dbReference type="Pfam" id="PF01965">
    <property type="entry name" value="DJ-1_PfpI"/>
    <property type="match status" value="1"/>
</dbReference>
<organism evidence="9 10">
    <name type="scientific">Maudiozyma humilis</name>
    <name type="common">Sour dough yeast</name>
    <name type="synonym">Kazachstania humilis</name>
    <dbReference type="NCBI Taxonomy" id="51915"/>
    <lineage>
        <taxon>Eukaryota</taxon>
        <taxon>Fungi</taxon>
        <taxon>Dikarya</taxon>
        <taxon>Ascomycota</taxon>
        <taxon>Saccharomycotina</taxon>
        <taxon>Saccharomycetes</taxon>
        <taxon>Saccharomycetales</taxon>
        <taxon>Saccharomycetaceae</taxon>
        <taxon>Maudiozyma</taxon>
    </lineage>
</organism>
<dbReference type="AlphaFoldDB" id="A0AAV5RSJ5"/>
<keyword evidence="10" id="KW-1185">Reference proteome</keyword>
<gene>
    <name evidence="9" type="ORF">DAKH74_002370</name>
</gene>
<dbReference type="PANTHER" id="PTHR48094">
    <property type="entry name" value="PROTEIN/NUCLEIC ACID DEGLYCASE DJ-1-RELATED"/>
    <property type="match status" value="1"/>
</dbReference>
<evidence type="ECO:0000313" key="9">
    <source>
        <dbReference type="EMBL" id="GMM53621.1"/>
    </source>
</evidence>
<reference evidence="9 10" key="1">
    <citation type="journal article" date="2023" name="Elife">
        <title>Identification of key yeast species and microbe-microbe interactions impacting larval growth of Drosophila in the wild.</title>
        <authorList>
            <person name="Mure A."/>
            <person name="Sugiura Y."/>
            <person name="Maeda R."/>
            <person name="Honda K."/>
            <person name="Sakurai N."/>
            <person name="Takahashi Y."/>
            <person name="Watada M."/>
            <person name="Katoh T."/>
            <person name="Gotoh A."/>
            <person name="Gotoh Y."/>
            <person name="Taniguchi I."/>
            <person name="Nakamura K."/>
            <person name="Hayashi T."/>
            <person name="Katayama T."/>
            <person name="Uemura T."/>
            <person name="Hattori Y."/>
        </authorList>
    </citation>
    <scope>NUCLEOTIDE SEQUENCE [LARGE SCALE GENOMIC DNA]</scope>
    <source>
        <strain evidence="9 10">KH-74</strain>
    </source>
</reference>
<accession>A0AAV5RSJ5</accession>
<dbReference type="Proteomes" id="UP001377567">
    <property type="component" value="Unassembled WGS sequence"/>
</dbReference>
<dbReference type="PANTHER" id="PTHR48094:SF11">
    <property type="entry name" value="GLUTATHIONE-INDEPENDENT GLYOXALASE HSP31-RELATED"/>
    <property type="match status" value="1"/>
</dbReference>
<keyword evidence="4" id="KW-0456">Lyase</keyword>
<evidence type="ECO:0000256" key="1">
    <source>
        <dbReference type="ARBA" id="ARBA00004201"/>
    </source>
</evidence>
<proteinExistence type="inferred from homology"/>
<dbReference type="EC" id="4.2.1.130" evidence="2"/>
<dbReference type="InterPro" id="IPR050325">
    <property type="entry name" value="Prot/Nucl_acid_deglycase"/>
</dbReference>
<comment type="subcellular location">
    <subcellularLocation>
        <location evidence="1">Cytoplasm</location>
        <location evidence="1">P-body</location>
    </subcellularLocation>
</comment>
<evidence type="ECO:0000256" key="3">
    <source>
        <dbReference type="ARBA" id="ARBA00023016"/>
    </source>
</evidence>
<evidence type="ECO:0000256" key="6">
    <source>
        <dbReference type="ARBA" id="ARBA00048082"/>
    </source>
</evidence>
<evidence type="ECO:0000256" key="7">
    <source>
        <dbReference type="ARBA" id="ARBA00059996"/>
    </source>
</evidence>
<comment type="function">
    <text evidence="7">Catalyzes the conversion of methylglyoxal (MG) to D-lactate in a single glutathione (GSH)-independent step. May play a role in detoxifying endogenously produced glyoxals. Involved in protection against reactive oxygen species (ROS). Important for viability in stationary phase. May negatively regulate TORC1 in response to nutrient limitation.</text>
</comment>
<dbReference type="GO" id="GO:0000932">
    <property type="term" value="C:P-body"/>
    <property type="evidence" value="ECO:0007669"/>
    <property type="project" value="UniProtKB-SubCell"/>
</dbReference>
<dbReference type="InterPro" id="IPR029062">
    <property type="entry name" value="Class_I_gatase-like"/>
</dbReference>
<evidence type="ECO:0000256" key="2">
    <source>
        <dbReference type="ARBA" id="ARBA00013134"/>
    </source>
</evidence>